<dbReference type="Gene3D" id="3.30.70.250">
    <property type="entry name" value="Malonyl-CoA ACP transacylase, ACP-binding"/>
    <property type="match status" value="1"/>
</dbReference>
<dbReference type="SUPFAM" id="SSF55048">
    <property type="entry name" value="Probable ACP-binding domain of malonyl-CoA ACP transacylase"/>
    <property type="match status" value="1"/>
</dbReference>
<dbReference type="InterPro" id="IPR016035">
    <property type="entry name" value="Acyl_Trfase/lysoPLipase"/>
</dbReference>
<evidence type="ECO:0000256" key="1">
    <source>
        <dbReference type="ARBA" id="ARBA00018953"/>
    </source>
</evidence>
<dbReference type="PANTHER" id="PTHR47170">
    <property type="entry name" value="MALONYL-COA ACP TRANSACYLASE, ACP-BINDING"/>
    <property type="match status" value="1"/>
</dbReference>
<dbReference type="EC" id="2.3.1.39" evidence="2"/>
<dbReference type="GO" id="GO:0004314">
    <property type="term" value="F:[acyl-carrier-protein] S-malonyltransferase activity"/>
    <property type="evidence" value="ECO:0007669"/>
    <property type="project" value="UniProtKB-EC"/>
</dbReference>
<comment type="caution">
    <text evidence="5">The sequence shown here is derived from an EMBL/GenBank/DDBJ whole genome shotgun (WGS) entry which is preliminary data.</text>
</comment>
<feature type="active site" evidence="3">
    <location>
        <position position="95"/>
    </location>
</feature>
<dbReference type="InterPro" id="IPR001227">
    <property type="entry name" value="Ac_transferase_dom_sf"/>
</dbReference>
<dbReference type="PANTHER" id="PTHR47170:SF2">
    <property type="entry name" value="MALONYL-COA:ACP TRANSACYLASE (MAT) DOMAIN-CONTAINING PROTEIN"/>
    <property type="match status" value="1"/>
</dbReference>
<comment type="catalytic activity">
    <reaction evidence="2">
        <text>holo-[ACP] + malonyl-CoA = malonyl-[ACP] + CoA</text>
        <dbReference type="Rhea" id="RHEA:41792"/>
        <dbReference type="Rhea" id="RHEA-COMP:9623"/>
        <dbReference type="Rhea" id="RHEA-COMP:9685"/>
        <dbReference type="ChEBI" id="CHEBI:57287"/>
        <dbReference type="ChEBI" id="CHEBI:57384"/>
        <dbReference type="ChEBI" id="CHEBI:64479"/>
        <dbReference type="ChEBI" id="CHEBI:78449"/>
        <dbReference type="EC" id="2.3.1.39"/>
    </reaction>
</comment>
<dbReference type="EMBL" id="DSOK01000004">
    <property type="protein sequence ID" value="HEN13855.1"/>
    <property type="molecule type" value="Genomic_DNA"/>
</dbReference>
<feature type="domain" description="Malonyl-CoA:ACP transacylase (MAT)" evidence="4">
    <location>
        <begin position="7"/>
        <end position="298"/>
    </location>
</feature>
<dbReference type="AlphaFoldDB" id="A0A7C2P3F0"/>
<comment type="similarity">
    <text evidence="2">Belongs to the fabD family.</text>
</comment>
<dbReference type="InterPro" id="IPR014043">
    <property type="entry name" value="Acyl_transferase_dom"/>
</dbReference>
<keyword evidence="2 5" id="KW-0808">Transferase</keyword>
<dbReference type="PIRSF" id="PIRSF000446">
    <property type="entry name" value="Mct"/>
    <property type="match status" value="1"/>
</dbReference>
<evidence type="ECO:0000259" key="4">
    <source>
        <dbReference type="SMART" id="SM00827"/>
    </source>
</evidence>
<dbReference type="InterPro" id="IPR004410">
    <property type="entry name" value="Malonyl_CoA-ACP_transAc_FabD"/>
</dbReference>
<name>A0A7C2P3F0_9PLAN</name>
<dbReference type="InterPro" id="IPR016036">
    <property type="entry name" value="Malonyl_transacylase_ACP-bd"/>
</dbReference>
<evidence type="ECO:0000256" key="2">
    <source>
        <dbReference type="PIRNR" id="PIRNR000446"/>
    </source>
</evidence>
<dbReference type="Gene3D" id="3.40.366.10">
    <property type="entry name" value="Malonyl-Coenzyme A Acyl Carrier Protein, domain 2"/>
    <property type="match status" value="1"/>
</dbReference>
<dbReference type="SUPFAM" id="SSF52151">
    <property type="entry name" value="FabD/lysophospholipase-like"/>
    <property type="match status" value="1"/>
</dbReference>
<dbReference type="InterPro" id="IPR024925">
    <property type="entry name" value="Malonyl_CoA-ACP_transAc"/>
</dbReference>
<reference evidence="5" key="1">
    <citation type="journal article" date="2020" name="mSystems">
        <title>Genome- and Community-Level Interaction Insights into Carbon Utilization and Element Cycling Functions of Hydrothermarchaeota in Hydrothermal Sediment.</title>
        <authorList>
            <person name="Zhou Z."/>
            <person name="Liu Y."/>
            <person name="Xu W."/>
            <person name="Pan J."/>
            <person name="Luo Z.H."/>
            <person name="Li M."/>
        </authorList>
    </citation>
    <scope>NUCLEOTIDE SEQUENCE [LARGE SCALE GENOMIC DNA]</scope>
    <source>
        <strain evidence="5">SpSt-339</strain>
    </source>
</reference>
<accession>A0A7C2P3F0</accession>
<evidence type="ECO:0000313" key="5">
    <source>
        <dbReference type="EMBL" id="HEN13855.1"/>
    </source>
</evidence>
<sequence length="302" mass="31984">MSHTACLFPGQGAQFVGMGRSVVEQCPATKRLFDEAREILGYDLADVCFSNPAGQLDKTNFSQPALYVCSLAAMEMLRAQSPDVVAGFGYAAGLSLGEYTALAFAGTLSFADGLQVVNVRGNAMQAAAEANPSGMVSALMLNAEQVEQVRTTASSAGRLWIANYLCPGNTVLSGEKPACEAAVTAIEQAGGKPVPLTVAGAFHTPLMESACAKLEAALRDVPMQPPRIPVVSNVDALPHSDPEEIRQLLVRQVVQPVRWEESMRYLIAQGVTAFSEVGPGKVLKGLLKRIDRKLECTSVGEA</sequence>
<keyword evidence="2 5" id="KW-0012">Acyltransferase</keyword>
<organism evidence="5">
    <name type="scientific">Schlesneria paludicola</name>
    <dbReference type="NCBI Taxonomy" id="360056"/>
    <lineage>
        <taxon>Bacteria</taxon>
        <taxon>Pseudomonadati</taxon>
        <taxon>Planctomycetota</taxon>
        <taxon>Planctomycetia</taxon>
        <taxon>Planctomycetales</taxon>
        <taxon>Planctomycetaceae</taxon>
        <taxon>Schlesneria</taxon>
    </lineage>
</organism>
<gene>
    <name evidence="5" type="primary">fabD</name>
    <name evidence="5" type="ORF">ENQ76_00095</name>
</gene>
<proteinExistence type="inferred from homology"/>
<dbReference type="SMART" id="SM00827">
    <property type="entry name" value="PKS_AT"/>
    <property type="match status" value="1"/>
</dbReference>
<evidence type="ECO:0000256" key="3">
    <source>
        <dbReference type="PIRSR" id="PIRSR000446-1"/>
    </source>
</evidence>
<dbReference type="InterPro" id="IPR052760">
    <property type="entry name" value="Mitochondrial_malonyltrans"/>
</dbReference>
<dbReference type="Pfam" id="PF00698">
    <property type="entry name" value="Acyl_transf_1"/>
    <property type="match status" value="1"/>
</dbReference>
<feature type="active site" evidence="3">
    <location>
        <position position="203"/>
    </location>
</feature>
<dbReference type="NCBIfam" id="TIGR00128">
    <property type="entry name" value="fabD"/>
    <property type="match status" value="1"/>
</dbReference>
<protein>
    <recommendedName>
        <fullName evidence="1 2">Malonyl CoA-acyl carrier protein transacylase</fullName>
        <ecNumber evidence="2">2.3.1.39</ecNumber>
    </recommendedName>
</protein>